<comment type="caution">
    <text evidence="10">The sequence shown here is derived from an EMBL/GenBank/DDBJ whole genome shotgun (WGS) entry which is preliminary data.</text>
</comment>
<feature type="transmembrane region" description="Helical" evidence="8">
    <location>
        <begin position="35"/>
        <end position="54"/>
    </location>
</feature>
<dbReference type="Proteomes" id="UP000824169">
    <property type="component" value="Unassembled WGS sequence"/>
</dbReference>
<evidence type="ECO:0000259" key="9">
    <source>
        <dbReference type="Pfam" id="PF00884"/>
    </source>
</evidence>
<feature type="domain" description="Sulfatase N-terminal" evidence="9">
    <location>
        <begin position="175"/>
        <end position="413"/>
    </location>
</feature>
<comment type="subcellular location">
    <subcellularLocation>
        <location evidence="1">Cell membrane</location>
        <topology evidence="1">Multi-pass membrane protein</topology>
    </subcellularLocation>
</comment>
<dbReference type="InterPro" id="IPR050448">
    <property type="entry name" value="OpgB/LTA_synthase_biosynth"/>
</dbReference>
<dbReference type="Gene3D" id="3.40.720.10">
    <property type="entry name" value="Alkaline Phosphatase, subunit A"/>
    <property type="match status" value="1"/>
</dbReference>
<comment type="pathway">
    <text evidence="2">Cell wall biogenesis; lipoteichoic acid biosynthesis.</text>
</comment>
<feature type="transmembrane region" description="Helical" evidence="8">
    <location>
        <begin position="118"/>
        <end position="136"/>
    </location>
</feature>
<name>A0A9D1P3C9_9FIRM</name>
<evidence type="ECO:0000256" key="8">
    <source>
        <dbReference type="SAM" id="Phobius"/>
    </source>
</evidence>
<evidence type="ECO:0000256" key="6">
    <source>
        <dbReference type="ARBA" id="ARBA00023136"/>
    </source>
</evidence>
<keyword evidence="3" id="KW-1003">Cell membrane</keyword>
<reference evidence="10" key="2">
    <citation type="journal article" date="2021" name="PeerJ">
        <title>Extensive microbial diversity within the chicken gut microbiome revealed by metagenomics and culture.</title>
        <authorList>
            <person name="Gilroy R."/>
            <person name="Ravi A."/>
            <person name="Getino M."/>
            <person name="Pursley I."/>
            <person name="Horton D.L."/>
            <person name="Alikhan N.F."/>
            <person name="Baker D."/>
            <person name="Gharbi K."/>
            <person name="Hall N."/>
            <person name="Watson M."/>
            <person name="Adriaenssens E.M."/>
            <person name="Foster-Nyarko E."/>
            <person name="Jarju S."/>
            <person name="Secka A."/>
            <person name="Antonio M."/>
            <person name="Oren A."/>
            <person name="Chaudhuri R.R."/>
            <person name="La Ragione R."/>
            <person name="Hildebrand F."/>
            <person name="Pallen M.J."/>
        </authorList>
    </citation>
    <scope>NUCLEOTIDE SEQUENCE</scope>
    <source>
        <strain evidence="10">CHK188-20938</strain>
    </source>
</reference>
<organism evidence="10 11">
    <name type="scientific">Candidatus Scatomonas pullistercoris</name>
    <dbReference type="NCBI Taxonomy" id="2840920"/>
    <lineage>
        <taxon>Bacteria</taxon>
        <taxon>Bacillati</taxon>
        <taxon>Bacillota</taxon>
        <taxon>Clostridia</taxon>
        <taxon>Lachnospirales</taxon>
        <taxon>Lachnospiraceae</taxon>
        <taxon>Lachnospiraceae incertae sedis</taxon>
        <taxon>Candidatus Scatomonas</taxon>
    </lineage>
</organism>
<dbReference type="SUPFAM" id="SSF53649">
    <property type="entry name" value="Alkaline phosphatase-like"/>
    <property type="match status" value="1"/>
</dbReference>
<reference evidence="10" key="1">
    <citation type="submission" date="2020-10" db="EMBL/GenBank/DDBJ databases">
        <authorList>
            <person name="Gilroy R."/>
        </authorList>
    </citation>
    <scope>NUCLEOTIDE SEQUENCE</scope>
    <source>
        <strain evidence="10">CHK188-20938</strain>
    </source>
</reference>
<evidence type="ECO:0000256" key="5">
    <source>
        <dbReference type="ARBA" id="ARBA00022989"/>
    </source>
</evidence>
<dbReference type="InterPro" id="IPR013688">
    <property type="entry name" value="GBS_Bsp-like"/>
</dbReference>
<proteinExistence type="predicted"/>
<dbReference type="AlphaFoldDB" id="A0A9D1P3C9"/>
<keyword evidence="5 8" id="KW-1133">Transmembrane helix</keyword>
<evidence type="ECO:0000256" key="1">
    <source>
        <dbReference type="ARBA" id="ARBA00004651"/>
    </source>
</evidence>
<protein>
    <submittedName>
        <fullName evidence="10">GBS Bsp-like repeat-containing protein</fullName>
    </submittedName>
</protein>
<dbReference type="EMBL" id="DVOO01000015">
    <property type="protein sequence ID" value="HIV25221.1"/>
    <property type="molecule type" value="Genomic_DNA"/>
</dbReference>
<dbReference type="PANTHER" id="PTHR47371:SF3">
    <property type="entry name" value="PHOSPHOGLYCEROL TRANSFERASE I"/>
    <property type="match status" value="1"/>
</dbReference>
<keyword evidence="4 8" id="KW-0812">Transmembrane</keyword>
<feature type="transmembrane region" description="Helical" evidence="8">
    <location>
        <begin position="84"/>
        <end position="106"/>
    </location>
</feature>
<dbReference type="Pfam" id="PF00884">
    <property type="entry name" value="Sulfatase"/>
    <property type="match status" value="1"/>
</dbReference>
<evidence type="ECO:0000313" key="10">
    <source>
        <dbReference type="EMBL" id="HIV25221.1"/>
    </source>
</evidence>
<accession>A0A9D1P3C9</accession>
<evidence type="ECO:0000256" key="2">
    <source>
        <dbReference type="ARBA" id="ARBA00004936"/>
    </source>
</evidence>
<dbReference type="InterPro" id="IPR000917">
    <property type="entry name" value="Sulfatase_N"/>
</dbReference>
<evidence type="ECO:0000256" key="7">
    <source>
        <dbReference type="SAM" id="Coils"/>
    </source>
</evidence>
<dbReference type="PANTHER" id="PTHR47371">
    <property type="entry name" value="LIPOTEICHOIC ACID SYNTHASE"/>
    <property type="match status" value="1"/>
</dbReference>
<sequence>MREITADPELYREPDENKKEHAGSRKILGITGKGLAVLIGALAVFICRSVIWVLTTWNDLTMEEIVFHLKMPMEGTNSGMIEDYLLFSAVPALLTAAALVLCFWLLRKRKKIRRAYSILLPCLGLFVIISSVAYIWNALEVSAYVENQSTYSSFIDDNYVDPASVPITFPEEKRNLIYIYLESMETTFADKKSGGAFDENVIPELTQLSMENENFSGHTDLNGGYSLTGTTWTMGAMFGQTSGLPLLISVDKNSMNTQESFFPGITTLGDILEDAGYRQELVIGSEAVFGGRELYFQQHGNYEIYDYEYSRTHGEIPEDYRVWWGYEDEKLFANAKKRLTELSESGQPFNLTMLTVDTHFEDGYVCSLCPDTYEGDPYSNVMACSSRQVAEFVEWIQQQPFYENTTIVISGDHPTMDADYCDGIAEDYGRRVYTAYINAPVSPESDVYREYSTFDAFPTTLASLGCSIPGNRLGLGVNLFSSEPTLVERCGTAEANAGLAQKSELMDRLNSDINKAEVSAVSYNQEQQALTLTVSGVHWNQTVTGAGCEVWLGEEKQSSHTYRGESREDSTYYLEIPLSDFENKMGTYSISVYLELEDGSSVRIGDDRIEVTADESREPSASVTAAPYDFLSGKLTLQITNLQGCGEFSGIRCAVWSDADRSDLQWYDAVENGAGSYQAEIYGEDFNFRHAAYTIHVYAVDNTGKETMIGGCHAEMN</sequence>
<dbReference type="Gene3D" id="2.60.40.3760">
    <property type="match status" value="2"/>
</dbReference>
<keyword evidence="6 8" id="KW-0472">Membrane</keyword>
<dbReference type="Pfam" id="PF08481">
    <property type="entry name" value="GBS_Bsp-like"/>
    <property type="match status" value="1"/>
</dbReference>
<evidence type="ECO:0000256" key="3">
    <source>
        <dbReference type="ARBA" id="ARBA00022475"/>
    </source>
</evidence>
<gene>
    <name evidence="10" type="ORF">IAB71_05445</name>
</gene>
<evidence type="ECO:0000256" key="4">
    <source>
        <dbReference type="ARBA" id="ARBA00022692"/>
    </source>
</evidence>
<keyword evidence="7" id="KW-0175">Coiled coil</keyword>
<dbReference type="CDD" id="cd16015">
    <property type="entry name" value="LTA_synthase"/>
    <property type="match status" value="1"/>
</dbReference>
<dbReference type="GO" id="GO:0005886">
    <property type="term" value="C:plasma membrane"/>
    <property type="evidence" value="ECO:0007669"/>
    <property type="project" value="UniProtKB-SubCell"/>
</dbReference>
<feature type="coiled-coil region" evidence="7">
    <location>
        <begin position="499"/>
        <end position="526"/>
    </location>
</feature>
<dbReference type="InterPro" id="IPR017850">
    <property type="entry name" value="Alkaline_phosphatase_core_sf"/>
</dbReference>
<evidence type="ECO:0000313" key="11">
    <source>
        <dbReference type="Proteomes" id="UP000824169"/>
    </source>
</evidence>